<name>A0A3R9QP55_9BACI</name>
<proteinExistence type="predicted"/>
<dbReference type="EMBL" id="RBVX01000040">
    <property type="protein sequence ID" value="RSL30268.1"/>
    <property type="molecule type" value="Genomic_DNA"/>
</dbReference>
<reference evidence="2 3" key="1">
    <citation type="submission" date="2018-10" db="EMBL/GenBank/DDBJ databases">
        <title>Draft genome sequence of Bacillus salarius IM0101, isolated from a hypersaline soil in Inner Mongolia, China.</title>
        <authorList>
            <person name="Yamprayoonswat W."/>
            <person name="Boonvisut S."/>
            <person name="Jumpathong W."/>
            <person name="Sittihan S."/>
            <person name="Ruangsuj P."/>
            <person name="Wanthongcharoen S."/>
            <person name="Thongpramul N."/>
            <person name="Pimmason S."/>
            <person name="Yu B."/>
            <person name="Yasawong M."/>
        </authorList>
    </citation>
    <scope>NUCLEOTIDE SEQUENCE [LARGE SCALE GENOMIC DNA]</scope>
    <source>
        <strain evidence="2 3">IM0101</strain>
    </source>
</reference>
<accession>A0A3R9QP55</accession>
<sequence>MSLIPFISLWVIIFFLVLYVVMKAAVRHGIDSSHTYQLIQKYIEPNIPEKAERGPVDQETFNRIYETLNEQNFLLQEIIKTPFDNIYFVKTKEEHFFVQVGEGVTLIDQEDVKDEWKQWMERL</sequence>
<dbReference type="AlphaFoldDB" id="A0A3R9QP55"/>
<dbReference type="RefSeq" id="WP_125561008.1">
    <property type="nucleotide sequence ID" value="NZ_JAUSUM010000004.1"/>
</dbReference>
<evidence type="ECO:0000313" key="3">
    <source>
        <dbReference type="Proteomes" id="UP000275076"/>
    </source>
</evidence>
<gene>
    <name evidence="2" type="ORF">D7Z54_27080</name>
</gene>
<dbReference type="Proteomes" id="UP000275076">
    <property type="component" value="Unassembled WGS sequence"/>
</dbReference>
<keyword evidence="1" id="KW-1133">Transmembrane helix</keyword>
<comment type="caution">
    <text evidence="2">The sequence shown here is derived from an EMBL/GenBank/DDBJ whole genome shotgun (WGS) entry which is preliminary data.</text>
</comment>
<dbReference type="OrthoDB" id="2969288at2"/>
<keyword evidence="3" id="KW-1185">Reference proteome</keyword>
<keyword evidence="1" id="KW-0812">Transmembrane</keyword>
<protein>
    <submittedName>
        <fullName evidence="2">Uncharacterized protein</fullName>
    </submittedName>
</protein>
<organism evidence="2 3">
    <name type="scientific">Salibacterium salarium</name>
    <dbReference type="NCBI Taxonomy" id="284579"/>
    <lineage>
        <taxon>Bacteria</taxon>
        <taxon>Bacillati</taxon>
        <taxon>Bacillota</taxon>
        <taxon>Bacilli</taxon>
        <taxon>Bacillales</taxon>
        <taxon>Bacillaceae</taxon>
    </lineage>
</organism>
<keyword evidence="1" id="KW-0472">Membrane</keyword>
<feature type="transmembrane region" description="Helical" evidence="1">
    <location>
        <begin position="6"/>
        <end position="26"/>
    </location>
</feature>
<evidence type="ECO:0000313" key="2">
    <source>
        <dbReference type="EMBL" id="RSL30268.1"/>
    </source>
</evidence>
<evidence type="ECO:0000256" key="1">
    <source>
        <dbReference type="SAM" id="Phobius"/>
    </source>
</evidence>